<evidence type="ECO:0000313" key="4">
    <source>
        <dbReference type="Proteomes" id="UP000622580"/>
    </source>
</evidence>
<evidence type="ECO:0000259" key="1">
    <source>
        <dbReference type="SMART" id="SM00507"/>
    </source>
</evidence>
<protein>
    <submittedName>
        <fullName evidence="2">HNH endonuclease</fullName>
    </submittedName>
</protein>
<keyword evidence="2" id="KW-0255">Endonuclease</keyword>
<dbReference type="CDD" id="cd00085">
    <property type="entry name" value="HNHc"/>
    <property type="match status" value="1"/>
</dbReference>
<evidence type="ECO:0000313" key="2">
    <source>
        <dbReference type="EMBL" id="MBR7621450.1"/>
    </source>
</evidence>
<gene>
    <name evidence="3" type="ORF">JKL49_00770</name>
    <name evidence="2" type="ORF">JKL49_18810</name>
</gene>
<reference evidence="2" key="2">
    <citation type="submission" date="2021-04" db="EMBL/GenBank/DDBJ databases">
        <title>Draft genome assembly of strain Phenylobacterium sp. 20VBR1 using MiniION and Illumina platforms.</title>
        <authorList>
            <person name="Thomas F.A."/>
            <person name="Krishnan K.P."/>
            <person name="Sinha R.K."/>
        </authorList>
    </citation>
    <scope>NUCLEOTIDE SEQUENCE</scope>
    <source>
        <strain evidence="2">20VBR1</strain>
    </source>
</reference>
<dbReference type="RefSeq" id="WP_215342921.1">
    <property type="nucleotide sequence ID" value="NZ_JAGSGD010000002.1"/>
</dbReference>
<dbReference type="EMBL" id="JAGSGD010000002">
    <property type="protein sequence ID" value="MBR7621450.1"/>
    <property type="molecule type" value="Genomic_DNA"/>
</dbReference>
<dbReference type="InterPro" id="IPR002711">
    <property type="entry name" value="HNH"/>
</dbReference>
<organism evidence="2 4">
    <name type="scientific">Phenylobacterium glaciei</name>
    <dbReference type="NCBI Taxonomy" id="2803784"/>
    <lineage>
        <taxon>Bacteria</taxon>
        <taxon>Pseudomonadati</taxon>
        <taxon>Pseudomonadota</taxon>
        <taxon>Alphaproteobacteria</taxon>
        <taxon>Caulobacterales</taxon>
        <taxon>Caulobacteraceae</taxon>
        <taxon>Phenylobacterium</taxon>
    </lineage>
</organism>
<name>A0A941HYI0_9CAUL</name>
<keyword evidence="4" id="KW-1185">Reference proteome</keyword>
<evidence type="ECO:0000313" key="3">
    <source>
        <dbReference type="EMBL" id="QQZ50295.1"/>
    </source>
</evidence>
<dbReference type="GO" id="GO:0008270">
    <property type="term" value="F:zinc ion binding"/>
    <property type="evidence" value="ECO:0007669"/>
    <property type="project" value="InterPro"/>
</dbReference>
<dbReference type="Proteomes" id="UP000622580">
    <property type="component" value="Unassembled WGS sequence"/>
</dbReference>
<dbReference type="InterPro" id="IPR003615">
    <property type="entry name" value="HNH_nuc"/>
</dbReference>
<keyword evidence="2" id="KW-0540">Nuclease</keyword>
<dbReference type="GO" id="GO:0004519">
    <property type="term" value="F:endonuclease activity"/>
    <property type="evidence" value="ECO:0007669"/>
    <property type="project" value="UniProtKB-KW"/>
</dbReference>
<sequence length="89" mass="10018">MMAIRLRGRAAVIQRLRRLRTEPLCRDCAANGRIREATVPDHIVPLTKGGSDEDSNIRCLCADCHQDRTAEQFGLRRTVSTSLDGWPSR</sequence>
<dbReference type="EMBL" id="CP068570">
    <property type="protein sequence ID" value="QQZ50295.1"/>
    <property type="molecule type" value="Genomic_DNA"/>
</dbReference>
<feature type="domain" description="HNH nuclease" evidence="1">
    <location>
        <begin position="13"/>
        <end position="66"/>
    </location>
</feature>
<keyword evidence="2" id="KW-0378">Hydrolase</keyword>
<dbReference type="Pfam" id="PF01844">
    <property type="entry name" value="HNH"/>
    <property type="match status" value="1"/>
</dbReference>
<accession>A0A941HYI0</accession>
<dbReference type="Gene3D" id="1.10.30.50">
    <property type="match status" value="1"/>
</dbReference>
<dbReference type="GO" id="GO:0003676">
    <property type="term" value="F:nucleic acid binding"/>
    <property type="evidence" value="ECO:0007669"/>
    <property type="project" value="InterPro"/>
</dbReference>
<dbReference type="SMART" id="SM00507">
    <property type="entry name" value="HNHc"/>
    <property type="match status" value="1"/>
</dbReference>
<proteinExistence type="predicted"/>
<reference evidence="3" key="1">
    <citation type="submission" date="2021-01" db="EMBL/GenBank/DDBJ databases">
        <title>Genome sequence of Phenylobacterium sp. 20VBR1 isolated from a valley glaceir, Ny-Alesund, Svalbard.</title>
        <authorList>
            <person name="Thomas F.A."/>
            <person name="Krishnan K.P."/>
            <person name="Sinha R.K."/>
        </authorList>
    </citation>
    <scope>NUCLEOTIDE SEQUENCE</scope>
    <source>
        <strain evidence="3">20VBR1</strain>
    </source>
</reference>
<dbReference type="AlphaFoldDB" id="A0A941HYI0"/>